<dbReference type="InterPro" id="IPR045167">
    <property type="entry name" value="Hobbit"/>
</dbReference>
<feature type="compositionally biased region" description="Polar residues" evidence="1">
    <location>
        <begin position="2276"/>
        <end position="2292"/>
    </location>
</feature>
<dbReference type="PANTHER" id="PTHR15678:SF6">
    <property type="entry name" value="BRIDGE-LIKE LIPID TRANSFER PROTEIN FAMILY MEMBER 2"/>
    <property type="match status" value="1"/>
</dbReference>
<evidence type="ECO:0000256" key="1">
    <source>
        <dbReference type="SAM" id="MobiDB-lite"/>
    </source>
</evidence>
<proteinExistence type="predicted"/>
<reference evidence="4" key="1">
    <citation type="journal article" date="2013" name="Proc. Natl. Acad. Sci. U.S.A.">
        <title>Genome structure and metabolic features in the red seaweed Chondrus crispus shed light on evolution of the Archaeplastida.</title>
        <authorList>
            <person name="Collen J."/>
            <person name="Porcel B."/>
            <person name="Carre W."/>
            <person name="Ball S.G."/>
            <person name="Chaparro C."/>
            <person name="Tonon T."/>
            <person name="Barbeyron T."/>
            <person name="Michel G."/>
            <person name="Noel B."/>
            <person name="Valentin K."/>
            <person name="Elias M."/>
            <person name="Artiguenave F."/>
            <person name="Arun A."/>
            <person name="Aury J.M."/>
            <person name="Barbosa-Neto J.F."/>
            <person name="Bothwell J.H."/>
            <person name="Bouget F.Y."/>
            <person name="Brillet L."/>
            <person name="Cabello-Hurtado F."/>
            <person name="Capella-Gutierrez S."/>
            <person name="Charrier B."/>
            <person name="Cladiere L."/>
            <person name="Cock J.M."/>
            <person name="Coelho S.M."/>
            <person name="Colleoni C."/>
            <person name="Czjzek M."/>
            <person name="Da Silva C."/>
            <person name="Delage L."/>
            <person name="Denoeud F."/>
            <person name="Deschamps P."/>
            <person name="Dittami S.M."/>
            <person name="Gabaldon T."/>
            <person name="Gachon C.M."/>
            <person name="Groisillier A."/>
            <person name="Herve C."/>
            <person name="Jabbari K."/>
            <person name="Katinka M."/>
            <person name="Kloareg B."/>
            <person name="Kowalczyk N."/>
            <person name="Labadie K."/>
            <person name="Leblanc C."/>
            <person name="Lopez P.J."/>
            <person name="McLachlan D.H."/>
            <person name="Meslet-Cladiere L."/>
            <person name="Moustafa A."/>
            <person name="Nehr Z."/>
            <person name="Nyvall Collen P."/>
            <person name="Panaud O."/>
            <person name="Partensky F."/>
            <person name="Poulain J."/>
            <person name="Rensing S.A."/>
            <person name="Rousvoal S."/>
            <person name="Samson G."/>
            <person name="Symeonidi A."/>
            <person name="Weissenbach J."/>
            <person name="Zambounis A."/>
            <person name="Wincker P."/>
            <person name="Boyen C."/>
        </authorList>
    </citation>
    <scope>NUCLEOTIDE SEQUENCE [LARGE SCALE GENOMIC DNA]</scope>
    <source>
        <strain evidence="4">cv. Stackhouse</strain>
    </source>
</reference>
<protein>
    <recommendedName>
        <fullName evidence="2">FMP27/BLTP2/Hobbit GFWDK motif-containing RBG unit domain-containing protein</fullName>
    </recommendedName>
</protein>
<feature type="compositionally biased region" description="Low complexity" evidence="1">
    <location>
        <begin position="2376"/>
        <end position="2388"/>
    </location>
</feature>
<dbReference type="PANTHER" id="PTHR15678">
    <property type="entry name" value="ANTIGEN MLAA-22-RELATED"/>
    <property type="match status" value="1"/>
</dbReference>
<dbReference type="Pfam" id="PF10344">
    <property type="entry name" value="Hobbit"/>
    <property type="match status" value="2"/>
</dbReference>
<dbReference type="Gramene" id="CDF36047">
    <property type="protein sequence ID" value="CDF36047"/>
    <property type="gene ID" value="CHC_T00004463001"/>
</dbReference>
<dbReference type="OrthoDB" id="3935at2759"/>
<dbReference type="GeneID" id="17323573"/>
<evidence type="ECO:0000313" key="3">
    <source>
        <dbReference type="EMBL" id="CDF36047.1"/>
    </source>
</evidence>
<accession>R7QC25</accession>
<dbReference type="RefSeq" id="XP_005715866.1">
    <property type="nucleotide sequence ID" value="XM_005715809.1"/>
</dbReference>
<feature type="region of interest" description="Disordered" evidence="1">
    <location>
        <begin position="434"/>
        <end position="464"/>
    </location>
</feature>
<feature type="compositionally biased region" description="Polar residues" evidence="1">
    <location>
        <begin position="2097"/>
        <end position="2117"/>
    </location>
</feature>
<dbReference type="SMART" id="SM01214">
    <property type="entry name" value="Fmp27_GFWDK"/>
    <property type="match status" value="1"/>
</dbReference>
<dbReference type="KEGG" id="ccp:CHC_T00004463001"/>
<feature type="region of interest" description="Disordered" evidence="1">
    <location>
        <begin position="2097"/>
        <end position="2120"/>
    </location>
</feature>
<feature type="region of interest" description="Disordered" evidence="1">
    <location>
        <begin position="1520"/>
        <end position="1616"/>
    </location>
</feature>
<feature type="compositionally biased region" description="Polar residues" evidence="1">
    <location>
        <begin position="2347"/>
        <end position="2360"/>
    </location>
</feature>
<dbReference type="STRING" id="2769.R7QC25"/>
<feature type="domain" description="FMP27/BLTP2/Hobbit GFWDK motif-containing RBG unit" evidence="2">
    <location>
        <begin position="957"/>
        <end position="1089"/>
    </location>
</feature>
<name>R7QC25_CHOCR</name>
<feature type="region of interest" description="Disordered" evidence="1">
    <location>
        <begin position="2249"/>
        <end position="2301"/>
    </location>
</feature>
<dbReference type="EMBL" id="HG001756">
    <property type="protein sequence ID" value="CDF36047.1"/>
    <property type="molecule type" value="Genomic_DNA"/>
</dbReference>
<evidence type="ECO:0000313" key="4">
    <source>
        <dbReference type="Proteomes" id="UP000012073"/>
    </source>
</evidence>
<dbReference type="Proteomes" id="UP000012073">
    <property type="component" value="Unassembled WGS sequence"/>
</dbReference>
<feature type="compositionally biased region" description="Acidic residues" evidence="1">
    <location>
        <begin position="2262"/>
        <end position="2272"/>
    </location>
</feature>
<feature type="compositionally biased region" description="Low complexity" evidence="1">
    <location>
        <begin position="438"/>
        <end position="460"/>
    </location>
</feature>
<organism evidence="3 4">
    <name type="scientific">Chondrus crispus</name>
    <name type="common">Carrageen Irish moss</name>
    <name type="synonym">Polymorpha crispa</name>
    <dbReference type="NCBI Taxonomy" id="2769"/>
    <lineage>
        <taxon>Eukaryota</taxon>
        <taxon>Rhodophyta</taxon>
        <taxon>Florideophyceae</taxon>
        <taxon>Rhodymeniophycidae</taxon>
        <taxon>Gigartinales</taxon>
        <taxon>Gigartinaceae</taxon>
        <taxon>Chondrus</taxon>
    </lineage>
</organism>
<feature type="region of interest" description="Disordered" evidence="1">
    <location>
        <begin position="2326"/>
        <end position="2398"/>
    </location>
</feature>
<sequence length="2433" mass="271512">MRLRPSLPASSSSAMSWQSISLSNSGIPLPLRRVLRALQSLVFVAGMAAVERNYWSTLFRNIVTRLFAFIIRGLRVRVVKFRIWKDGGSWECKAEHFILQGRANGIFGSRYSLSVNEFYANVCKAPVSDSHFYTPIEASFKLRHGIEVIAFLTPRFFTLLRPRRMAIMDDLRISLNVREVSCTAPRVLDASISQIAMELTPGYSRGLRAKLPPSAPATKYPRKPSILRYWEGNGEVKGFAIRFTAPVARQLSEASTRLTGMSLPQSVSEAFKPKTSQLKSTEASENGVFARFESVEVTAYGKAADERHEAMAHAAINVRGCSAGSIAVDALSVQLYEATAAHGDMSSKVETSHASEHVESSEGIDKIVAARPEALLWIEDVSAALDINCSKRHSMRVDIAGNGGVVAIEPLGLVTLVQDLASFASSYISPHPIRPRWTTSTDTESTTSLARTSSGSSLQSSDDESTSLRLVSDLRHWTAVVLGHGPIGDGDTMAIVLSSQSIAVPQLDFFGGTSARIHGVVNNVELQHWSQWARTTNLVCKEAMFDIHPNAGQNKAISLTDTCINWDLDVQSGLESLPGLFASLKKLKSLVGMLRISPDSDRDDIAVTMPQTLSRMDLERVHVPESERRERRKRKHQKLMNAMSKWEVNATNISITASFPDGPNIGITAGELPVFCLSAETYVGLHVVLKMQDRKCIYGSELRLDSPLHTMNRNIEKRRLGIEVHGLRLMLLHDFQFGQVLQDWLLRFRTVLKVSREARLRRRGIPIDKVRRRPLFDIRFTAKDVEVYIEDHPLGGFLTRMLPLFQDETRERLVREQLMAVRIQQLERIARAEIAGTAQRCVDALKKNDSQIWFDRVRKLKDSTPAKCIANGHLPPLEFAPLATFVAASLSFDITMDDAVREQGSIESIRRLKMLDDYELGLKKHNKTRQHDSDAWNSIGFRAVQFDASGVRLRFRDYPVAFVVIDRMYFDKTVIGQAVQATLAPYVAEATVAIGRRRLVKIVKGLGSTKTFADIHLIIDTLQCGYNPSFLGAIGDFGRGVSRFFAGGKNPSPRIPWFDTLRVNMHGRMRLTAKKLKGHLSSSVSPYSMTKHFVDIEADNFEMLTSRLESTTEDPFPISWKMQNWYLRPSSFDKNFRSKLVFDFVRVGLKPTISVLGGDPQDHYFIPFPSREDVSQGGPGIGKGSATLLFANDPVQVAPNGFGGFTTWMTGLHEIPGVDSFKDYKTHTMILGVDLCITHSKCDKSPFDEMESCSAENANLFGSFSEPGSSVLHSDAVSTLIKVVKKFVRRPISCRLAPRRAAKVRRPPSPTGLSSTLVGLDFTIDAKNLKLALYNNLEPGHGLFLSVSSLTGELRKRTKIQRLEGRNVKRTSKLTKRRLQVVDIYSSIRVPGLDMAVDSDDTGKLLTVDKVWLSDDLAMGPNCGSSSMSKGTSHLNSPTRNCPVSGFGSDDLEHSPFYTFSATHPFQRGTRLDKQLHDKQLRVDRVRLIWSPVRRVSMSAWPDAFKEKSFAMKAPKVDFTQETSVEPAKTSPFAKVETGEEEQGGSRKLSDGDYISNLDISDPSPFTSDSKIHTKQKTARDMRRSRTSSEYAYLASELSSPSTQRGDADPLSPPLLSMPRSRVPAWRRPMGTMIDLLSPRDSESSESRCRLNDCNIDGLACGSIEVLKTAPKVVLHINDCQVAFGSPETSGMVFLTSRAVRVGIIDKELRKNMQLGETNEEWSAREYRVHLNEANLFSRSASSGEFDFSGKQWVDPMRSKADSLALVTRRPISMDLMYISSSSTPRENDEGHGDDHILRPSLLYINIPDITMSTNADEFHAVADVIRKVLMQSMRSSEVVNEELSKLRFKLQLAGGKVSSEELDDFMRTLNNVTKQFLYAGDTFQQHLVDNLILPGEKSFSDTMLRYKAKAKAVATFMRQDQKASATDIQYPTMYVSYSFDRCSWELRETYKEMHRVTEHPFVELTLDDLVCRHIFYIGRGSSTEMTFGNISAQNKIKSSYFKRILEPAAAGVDRKSSRIKASDGAPVAFRWYSTQEDRVGGIPVYNLLTIQVAPMSAHLTRKLWTSVSGFIFSARSKPGPDDDNAIDAKSPAFSRTLSRSNMSSPNLSTGTDTSSGAIPLVTKAPSKMDDVSQMARRGESSMLFKYIFIDAFELTASYKNKENPTRGVLDFFDLFVTTPSFSYSSQLWTWRTFSTQIRKDLVMTFARRGVSNLALSKLLPPYYRARRKLMQSAGTVKESLQYLVPSTSMTAQASSQGQADVQEEDVPDPEEVQGNKDSTQGISNGDHSSSGFEEDEEEDRQAKIDAALEDILTDRQQREQAVLRALYGEQQTPGTTVRDGRKSKNGSRSMTASESSGESMSYRRRREHTPPLPMPTTTGGNGTMSSTYHSSREEEGLVWPQAPKVSLFSRFRRRANDITTTLISELDEHRID</sequence>
<dbReference type="OMA" id="WLANIRN"/>
<keyword evidence="4" id="KW-1185">Reference proteome</keyword>
<evidence type="ECO:0000259" key="2">
    <source>
        <dbReference type="SMART" id="SM01214"/>
    </source>
</evidence>
<feature type="compositionally biased region" description="Polar residues" evidence="1">
    <location>
        <begin position="2249"/>
        <end position="2260"/>
    </location>
</feature>
<gene>
    <name evidence="3" type="ORF">CHC_T00004463001</name>
</gene>
<dbReference type="InterPro" id="IPR019441">
    <property type="entry name" value="FMP27/BLTP2/Hobbit_GFWDK_RBG"/>
</dbReference>